<evidence type="ECO:0000313" key="3">
    <source>
        <dbReference type="EMBL" id="VVC32834.1"/>
    </source>
</evidence>
<dbReference type="SUPFAM" id="SSF50129">
    <property type="entry name" value="GroES-like"/>
    <property type="match status" value="1"/>
</dbReference>
<name>A0A5E4MSD1_9HEMI</name>
<gene>
    <name evidence="3" type="ORF">CINCED_3A000324</name>
</gene>
<dbReference type="Gene3D" id="3.40.50.720">
    <property type="entry name" value="NAD(P)-binding Rossmann-like Domain"/>
    <property type="match status" value="1"/>
</dbReference>
<dbReference type="GO" id="GO:0016491">
    <property type="term" value="F:oxidoreductase activity"/>
    <property type="evidence" value="ECO:0007669"/>
    <property type="project" value="UniProtKB-KW"/>
</dbReference>
<protein>
    <submittedName>
        <fullName evidence="3">NAD(P)-binding domain,GroES-like,Polyketide synthase, enoylreductase domain,Alcohol dehydrogenase, N</fullName>
    </submittedName>
</protein>
<keyword evidence="4" id="KW-1185">Reference proteome</keyword>
<keyword evidence="1" id="KW-0560">Oxidoreductase</keyword>
<dbReference type="CDD" id="cd08275">
    <property type="entry name" value="MDR3"/>
    <property type="match status" value="1"/>
</dbReference>
<dbReference type="Gene3D" id="3.90.180.10">
    <property type="entry name" value="Medium-chain alcohol dehydrogenases, catalytic domain"/>
    <property type="match status" value="1"/>
</dbReference>
<dbReference type="InterPro" id="IPR013154">
    <property type="entry name" value="ADH-like_N"/>
</dbReference>
<feature type="domain" description="Enoyl reductase (ER)" evidence="2">
    <location>
        <begin position="17"/>
        <end position="342"/>
    </location>
</feature>
<dbReference type="SMART" id="SM00829">
    <property type="entry name" value="PKS_ER"/>
    <property type="match status" value="1"/>
</dbReference>
<dbReference type="Pfam" id="PF13602">
    <property type="entry name" value="ADH_zinc_N_2"/>
    <property type="match status" value="1"/>
</dbReference>
<dbReference type="InterPro" id="IPR020843">
    <property type="entry name" value="ER"/>
</dbReference>
<dbReference type="InterPro" id="IPR036291">
    <property type="entry name" value="NAD(P)-bd_dom_sf"/>
</dbReference>
<dbReference type="OrthoDB" id="203908at2759"/>
<evidence type="ECO:0000259" key="2">
    <source>
        <dbReference type="SMART" id="SM00829"/>
    </source>
</evidence>
<dbReference type="Proteomes" id="UP000325440">
    <property type="component" value="Unassembled WGS sequence"/>
</dbReference>
<dbReference type="InterPro" id="IPR052100">
    <property type="entry name" value="SV-ATPase_mito-regulator"/>
</dbReference>
<dbReference type="PANTHER" id="PTHR44054:SF1">
    <property type="entry name" value="SYNAPTIC VESICLE MEMBRANE PROTEIN VAT-1 HOMOLOG"/>
    <property type="match status" value="1"/>
</dbReference>
<proteinExistence type="predicted"/>
<evidence type="ECO:0000256" key="1">
    <source>
        <dbReference type="ARBA" id="ARBA00023002"/>
    </source>
</evidence>
<dbReference type="EMBL" id="CABPRJ010000959">
    <property type="protein sequence ID" value="VVC32834.1"/>
    <property type="molecule type" value="Genomic_DNA"/>
</dbReference>
<dbReference type="Pfam" id="PF08240">
    <property type="entry name" value="ADH_N"/>
    <property type="match status" value="1"/>
</dbReference>
<reference evidence="3 4" key="1">
    <citation type="submission" date="2019-08" db="EMBL/GenBank/DDBJ databases">
        <authorList>
            <person name="Alioto T."/>
            <person name="Alioto T."/>
            <person name="Gomez Garrido J."/>
        </authorList>
    </citation>
    <scope>NUCLEOTIDE SEQUENCE [LARGE SCALE GENOMIC DNA]</scope>
</reference>
<sequence length="346" mass="38732">MMNVNKKVRSVVLEGYGGYDKIRIQRLPVDDLEPLSLYIRIHLCGVNFSDIYTRQGLLRDLKTPRILGTECYGIVENYGKDVTNFQCGDRVICYMWTGGLFRELAVVPEKNCFLIPDVICNQDAVSLPANYLTAYLSIFTMGNLQPGETVLIHSIAGGVGCAATQLANTVKDVTIFGTASASKHQDLKKNGVNRVLHHRTYMTQARNILPGGFDLIIDSIGGPNIEISQSLLKPCGRLVIIGGSCYINGDKLNMFRSMALKWQTKNLVPRTMIENNISVSGLHLGLLFETNPTKIRDIMEELFQMMKDKLIKPKIHTTLPFEEVIAAQRLLSERENYGKVLLKINH</sequence>
<evidence type="ECO:0000313" key="4">
    <source>
        <dbReference type="Proteomes" id="UP000325440"/>
    </source>
</evidence>
<dbReference type="SUPFAM" id="SSF51735">
    <property type="entry name" value="NAD(P)-binding Rossmann-fold domains"/>
    <property type="match status" value="1"/>
</dbReference>
<accession>A0A5E4MSD1</accession>
<dbReference type="AlphaFoldDB" id="A0A5E4MSD1"/>
<organism evidence="3 4">
    <name type="scientific">Cinara cedri</name>
    <dbReference type="NCBI Taxonomy" id="506608"/>
    <lineage>
        <taxon>Eukaryota</taxon>
        <taxon>Metazoa</taxon>
        <taxon>Ecdysozoa</taxon>
        <taxon>Arthropoda</taxon>
        <taxon>Hexapoda</taxon>
        <taxon>Insecta</taxon>
        <taxon>Pterygota</taxon>
        <taxon>Neoptera</taxon>
        <taxon>Paraneoptera</taxon>
        <taxon>Hemiptera</taxon>
        <taxon>Sternorrhyncha</taxon>
        <taxon>Aphidomorpha</taxon>
        <taxon>Aphidoidea</taxon>
        <taxon>Aphididae</taxon>
        <taxon>Lachninae</taxon>
        <taxon>Cinara</taxon>
    </lineage>
</organism>
<dbReference type="PANTHER" id="PTHR44054">
    <property type="entry name" value="SYNAPTIC VESICLE MEMBRANE PROTEIN VAT-1 HOMOLOG-LIKE"/>
    <property type="match status" value="1"/>
</dbReference>
<dbReference type="InterPro" id="IPR011032">
    <property type="entry name" value="GroES-like_sf"/>
</dbReference>